<gene>
    <name evidence="2" type="primary">Smyd4_1</name>
    <name evidence="2" type="ORF">Bhyg_04538</name>
</gene>
<dbReference type="CDD" id="cd20071">
    <property type="entry name" value="SET_SMYD"/>
    <property type="match status" value="1"/>
</dbReference>
<dbReference type="PROSITE" id="PS50280">
    <property type="entry name" value="SET"/>
    <property type="match status" value="1"/>
</dbReference>
<dbReference type="InterPro" id="IPR046341">
    <property type="entry name" value="SET_dom_sf"/>
</dbReference>
<protein>
    <submittedName>
        <fullName evidence="2">SET and MYND domain-containing protein 4</fullName>
    </submittedName>
</protein>
<dbReference type="GO" id="GO:0008276">
    <property type="term" value="F:protein methyltransferase activity"/>
    <property type="evidence" value="ECO:0007669"/>
    <property type="project" value="UniProtKB-ARBA"/>
</dbReference>
<feature type="non-terminal residue" evidence="2">
    <location>
        <position position="1"/>
    </location>
</feature>
<dbReference type="PANTHER" id="PTHR47111:SF1">
    <property type="entry name" value="SET AND MYND DOMAIN-CONTAINING PROTEIN 4"/>
    <property type="match status" value="1"/>
</dbReference>
<dbReference type="GO" id="GO:0008170">
    <property type="term" value="F:N-methyltransferase activity"/>
    <property type="evidence" value="ECO:0007669"/>
    <property type="project" value="UniProtKB-ARBA"/>
</dbReference>
<accession>A0A9Q0NFI2</accession>
<dbReference type="Pfam" id="PF00856">
    <property type="entry name" value="SET"/>
    <property type="match status" value="1"/>
</dbReference>
<dbReference type="Proteomes" id="UP001151699">
    <property type="component" value="Chromosome A"/>
</dbReference>
<dbReference type="Gene3D" id="2.170.270.10">
    <property type="entry name" value="SET domain"/>
    <property type="match status" value="1"/>
</dbReference>
<keyword evidence="3" id="KW-1185">Reference proteome</keyword>
<reference evidence="2" key="1">
    <citation type="submission" date="2022-07" db="EMBL/GenBank/DDBJ databases">
        <authorList>
            <person name="Trinca V."/>
            <person name="Uliana J.V.C."/>
            <person name="Torres T.T."/>
            <person name="Ward R.J."/>
            <person name="Monesi N."/>
        </authorList>
    </citation>
    <scope>NUCLEOTIDE SEQUENCE</scope>
    <source>
        <strain evidence="2">HSMRA1968</strain>
        <tissue evidence="2">Whole embryos</tissue>
    </source>
</reference>
<dbReference type="SUPFAM" id="SSF48452">
    <property type="entry name" value="TPR-like"/>
    <property type="match status" value="1"/>
</dbReference>
<dbReference type="Gene3D" id="1.25.40.10">
    <property type="entry name" value="Tetratricopeptide repeat domain"/>
    <property type="match status" value="1"/>
</dbReference>
<sequence>KRTSGEGSPFVNLLENVESVASITGVIDAGSKGNEKFVMRKFMDAMSLYNKSLCFAENDSENIALAYGNRSACFFHLKEYKKCLTDISLAMDQECPEHLLSKLVKRREKCEKEIASGNNIEEYRPEIRSGGNEAFPECSADLRIQNSESMGRCVVSCVDIPAGETVIIEEALFAHPDPSCVEDPLGLASDSYKSLMTREFIRELLFDTEKKQSFLVHLILQHVVITSTNSSEIGGEKFVFILSSYFNHSCEPNVSYANQHNRLICLTIRPIRAGEQLYVRYNDEVDGET</sequence>
<name>A0A9Q0NFI2_9DIPT</name>
<dbReference type="PANTHER" id="PTHR47111">
    <property type="entry name" value="BCDNA.LD29892"/>
    <property type="match status" value="1"/>
</dbReference>
<dbReference type="InterPro" id="IPR001214">
    <property type="entry name" value="SET_dom"/>
</dbReference>
<evidence type="ECO:0000313" key="2">
    <source>
        <dbReference type="EMBL" id="KAJ6649304.1"/>
    </source>
</evidence>
<dbReference type="OrthoDB" id="7790851at2759"/>
<dbReference type="GO" id="GO:0008757">
    <property type="term" value="F:S-adenosylmethionine-dependent methyltransferase activity"/>
    <property type="evidence" value="ECO:0007669"/>
    <property type="project" value="UniProtKB-ARBA"/>
</dbReference>
<dbReference type="AlphaFoldDB" id="A0A9Q0NFI2"/>
<evidence type="ECO:0000259" key="1">
    <source>
        <dbReference type="PROSITE" id="PS50280"/>
    </source>
</evidence>
<dbReference type="SMART" id="SM00317">
    <property type="entry name" value="SET"/>
    <property type="match status" value="1"/>
</dbReference>
<dbReference type="InterPro" id="IPR011990">
    <property type="entry name" value="TPR-like_helical_dom_sf"/>
</dbReference>
<organism evidence="2 3">
    <name type="scientific">Pseudolycoriella hygida</name>
    <dbReference type="NCBI Taxonomy" id="35572"/>
    <lineage>
        <taxon>Eukaryota</taxon>
        <taxon>Metazoa</taxon>
        <taxon>Ecdysozoa</taxon>
        <taxon>Arthropoda</taxon>
        <taxon>Hexapoda</taxon>
        <taxon>Insecta</taxon>
        <taxon>Pterygota</taxon>
        <taxon>Neoptera</taxon>
        <taxon>Endopterygota</taxon>
        <taxon>Diptera</taxon>
        <taxon>Nematocera</taxon>
        <taxon>Sciaroidea</taxon>
        <taxon>Sciaridae</taxon>
        <taxon>Pseudolycoriella</taxon>
    </lineage>
</organism>
<evidence type="ECO:0000313" key="3">
    <source>
        <dbReference type="Proteomes" id="UP001151699"/>
    </source>
</evidence>
<comment type="caution">
    <text evidence="2">The sequence shown here is derived from an EMBL/GenBank/DDBJ whole genome shotgun (WGS) entry which is preliminary data.</text>
</comment>
<dbReference type="SUPFAM" id="SSF82199">
    <property type="entry name" value="SET domain"/>
    <property type="match status" value="1"/>
</dbReference>
<dbReference type="EMBL" id="WJQU01000001">
    <property type="protein sequence ID" value="KAJ6649304.1"/>
    <property type="molecule type" value="Genomic_DNA"/>
</dbReference>
<feature type="non-terminal residue" evidence="2">
    <location>
        <position position="289"/>
    </location>
</feature>
<proteinExistence type="predicted"/>
<feature type="domain" description="SET" evidence="1">
    <location>
        <begin position="140"/>
        <end position="282"/>
    </location>
</feature>